<dbReference type="Gene3D" id="3.30.450.20">
    <property type="entry name" value="PAS domain"/>
    <property type="match status" value="1"/>
</dbReference>
<dbReference type="RefSeq" id="WP_184745751.1">
    <property type="nucleotide sequence ID" value="NZ_JACHGJ010000002.1"/>
</dbReference>
<dbReference type="Proteomes" id="UP000587760">
    <property type="component" value="Unassembled WGS sequence"/>
</dbReference>
<comment type="catalytic activity">
    <reaction evidence="1">
        <text>ATP + protein L-histidine = ADP + protein N-phospho-L-histidine.</text>
        <dbReference type="EC" id="2.7.13.3"/>
    </reaction>
</comment>
<keyword evidence="5" id="KW-0808">Transferase</keyword>
<evidence type="ECO:0000256" key="2">
    <source>
        <dbReference type="ARBA" id="ARBA00012438"/>
    </source>
</evidence>
<keyword evidence="6" id="KW-1185">Reference proteome</keyword>
<dbReference type="GO" id="GO:0000155">
    <property type="term" value="F:phosphorelay sensor kinase activity"/>
    <property type="evidence" value="ECO:0007669"/>
    <property type="project" value="InterPro"/>
</dbReference>
<dbReference type="PROSITE" id="PS50109">
    <property type="entry name" value="HIS_KIN"/>
    <property type="match status" value="1"/>
</dbReference>
<dbReference type="EMBL" id="JACHGJ010000002">
    <property type="protein sequence ID" value="MBB6480007.1"/>
    <property type="molecule type" value="Genomic_DNA"/>
</dbReference>
<dbReference type="Gene3D" id="3.30.565.10">
    <property type="entry name" value="Histidine kinase-like ATPase, C-terminal domain"/>
    <property type="match status" value="1"/>
</dbReference>
<dbReference type="EC" id="2.7.13.3" evidence="2"/>
<dbReference type="SUPFAM" id="SSF55874">
    <property type="entry name" value="ATPase domain of HSP90 chaperone/DNA topoisomerase II/histidine kinase"/>
    <property type="match status" value="1"/>
</dbReference>
<dbReference type="SUPFAM" id="SSF47384">
    <property type="entry name" value="Homodimeric domain of signal transducing histidine kinase"/>
    <property type="match status" value="1"/>
</dbReference>
<organism evidence="5 6">
    <name type="scientific">Spirochaeta isovalerica</name>
    <dbReference type="NCBI Taxonomy" id="150"/>
    <lineage>
        <taxon>Bacteria</taxon>
        <taxon>Pseudomonadati</taxon>
        <taxon>Spirochaetota</taxon>
        <taxon>Spirochaetia</taxon>
        <taxon>Spirochaetales</taxon>
        <taxon>Spirochaetaceae</taxon>
        <taxon>Spirochaeta</taxon>
    </lineage>
</organism>
<dbReference type="PANTHER" id="PTHR43065">
    <property type="entry name" value="SENSOR HISTIDINE KINASE"/>
    <property type="match status" value="1"/>
</dbReference>
<reference evidence="5 6" key="1">
    <citation type="submission" date="2020-08" db="EMBL/GenBank/DDBJ databases">
        <title>Genomic Encyclopedia of Type Strains, Phase IV (KMG-IV): sequencing the most valuable type-strain genomes for metagenomic binning, comparative biology and taxonomic classification.</title>
        <authorList>
            <person name="Goeker M."/>
        </authorList>
    </citation>
    <scope>NUCLEOTIDE SEQUENCE [LARGE SCALE GENOMIC DNA]</scope>
    <source>
        <strain evidence="5 6">DSM 2461</strain>
    </source>
</reference>
<dbReference type="InterPro" id="IPR035965">
    <property type="entry name" value="PAS-like_dom_sf"/>
</dbReference>
<sequence>MTEKEENHSENRKMLELLSHTALDFIEFSRNDNIYEYIGNQLLDFLGNSAYIILNSVDSRKMEATVEAVLGLGGFLEKLIAIMGRNPVGMTIGIDDTTPYYADGKLHLFEEGLYGLALKTIPHFVCASIEKLLGIRSIFLIDMAKQNQFFGTAIIFNRNEEPLRNQELIETFIKQASIAIQKRQAEQELHKSEAMFRELFSNMSSGVMVFQAVDEGDDFVFVDINRSAEESDKLSRNDLSGRRVSEVLPDLKSLEIFPLFKKVWKSGKAERCPEVEYSDGRKSGWRDYYIYKLPTGEIVSIYDDITERKRMEEKLLHRRKMESVGQLASGIAHHFNNSLCGIVNAAQLLQSPNRNLDEKGMKYTGMILESSRKAGELVEKLLVFGQKGDIPEADINLKEILSDTVELLTGTITKNISLSVTADHCSVRGDHTDIESAIINLCINACDAIDRGGEIRLTLENTALDDSYCAASSFDLKPGLFCRIRIVDSGRGIPAANLSRIFDPFFTTKEQGRGVGLGLSAIYGIVKDHSGEILVESSVGKGTVFTLNLPSVIPAS</sequence>
<dbReference type="Gene3D" id="1.10.287.130">
    <property type="match status" value="1"/>
</dbReference>
<accession>A0A841R9U0</accession>
<evidence type="ECO:0000256" key="3">
    <source>
        <dbReference type="ARBA" id="ARBA00022553"/>
    </source>
</evidence>
<dbReference type="InterPro" id="IPR036097">
    <property type="entry name" value="HisK_dim/P_sf"/>
</dbReference>
<dbReference type="SMART" id="SM00388">
    <property type="entry name" value="HisKA"/>
    <property type="match status" value="1"/>
</dbReference>
<evidence type="ECO:0000313" key="5">
    <source>
        <dbReference type="EMBL" id="MBB6480007.1"/>
    </source>
</evidence>
<dbReference type="InterPro" id="IPR003661">
    <property type="entry name" value="HisK_dim/P_dom"/>
</dbReference>
<keyword evidence="5" id="KW-0418">Kinase</keyword>
<dbReference type="PANTHER" id="PTHR43065:SF42">
    <property type="entry name" value="TWO-COMPONENT SENSOR PPRA"/>
    <property type="match status" value="1"/>
</dbReference>
<dbReference type="SMART" id="SM00387">
    <property type="entry name" value="HATPase_c"/>
    <property type="match status" value="1"/>
</dbReference>
<dbReference type="AlphaFoldDB" id="A0A841R9U0"/>
<protein>
    <recommendedName>
        <fullName evidence="2">histidine kinase</fullName>
        <ecNumber evidence="2">2.7.13.3</ecNumber>
    </recommendedName>
</protein>
<evidence type="ECO:0000256" key="1">
    <source>
        <dbReference type="ARBA" id="ARBA00000085"/>
    </source>
</evidence>
<name>A0A841R9U0_9SPIO</name>
<dbReference type="InterPro" id="IPR005467">
    <property type="entry name" value="His_kinase_dom"/>
</dbReference>
<proteinExistence type="predicted"/>
<keyword evidence="3" id="KW-0597">Phosphoprotein</keyword>
<dbReference type="SUPFAM" id="SSF55785">
    <property type="entry name" value="PYP-like sensor domain (PAS domain)"/>
    <property type="match status" value="1"/>
</dbReference>
<evidence type="ECO:0000313" key="6">
    <source>
        <dbReference type="Proteomes" id="UP000587760"/>
    </source>
</evidence>
<dbReference type="CDD" id="cd00082">
    <property type="entry name" value="HisKA"/>
    <property type="match status" value="1"/>
</dbReference>
<comment type="caution">
    <text evidence="5">The sequence shown here is derived from an EMBL/GenBank/DDBJ whole genome shotgun (WGS) entry which is preliminary data.</text>
</comment>
<dbReference type="InterPro" id="IPR004358">
    <property type="entry name" value="Sig_transdc_His_kin-like_C"/>
</dbReference>
<dbReference type="PRINTS" id="PR00344">
    <property type="entry name" value="BCTRLSENSOR"/>
</dbReference>
<dbReference type="Pfam" id="PF02518">
    <property type="entry name" value="HATPase_c"/>
    <property type="match status" value="1"/>
</dbReference>
<gene>
    <name evidence="5" type="ORF">HNR50_001665</name>
</gene>
<feature type="domain" description="Histidine kinase" evidence="4">
    <location>
        <begin position="330"/>
        <end position="553"/>
    </location>
</feature>
<evidence type="ECO:0000259" key="4">
    <source>
        <dbReference type="PROSITE" id="PS50109"/>
    </source>
</evidence>
<dbReference type="Pfam" id="PF00512">
    <property type="entry name" value="HisKA"/>
    <property type="match status" value="1"/>
</dbReference>
<dbReference type="InterPro" id="IPR036890">
    <property type="entry name" value="HATPase_C_sf"/>
</dbReference>
<dbReference type="InterPro" id="IPR003594">
    <property type="entry name" value="HATPase_dom"/>
</dbReference>